<evidence type="ECO:0000256" key="5">
    <source>
        <dbReference type="ARBA" id="ARBA00022723"/>
    </source>
</evidence>
<dbReference type="InterPro" id="IPR036291">
    <property type="entry name" value="NAD(P)-bd_dom_sf"/>
</dbReference>
<accession>A0A318ZTS7</accession>
<dbReference type="GeneID" id="37124713"/>
<comment type="subunit">
    <text evidence="3">Homodimer.</text>
</comment>
<dbReference type="GO" id="GO:0008106">
    <property type="term" value="F:alcohol dehydrogenase (NADP+) activity"/>
    <property type="evidence" value="ECO:0007669"/>
    <property type="project" value="UniProtKB-EC"/>
</dbReference>
<dbReference type="RefSeq" id="XP_025484600.1">
    <property type="nucleotide sequence ID" value="XM_025622257.1"/>
</dbReference>
<comment type="catalytic activity">
    <reaction evidence="10">
        <text>a primary alcohol + NADP(+) = an aldehyde + NADPH + H(+)</text>
        <dbReference type="Rhea" id="RHEA:15937"/>
        <dbReference type="ChEBI" id="CHEBI:15378"/>
        <dbReference type="ChEBI" id="CHEBI:15734"/>
        <dbReference type="ChEBI" id="CHEBI:17478"/>
        <dbReference type="ChEBI" id="CHEBI:57783"/>
        <dbReference type="ChEBI" id="CHEBI:58349"/>
        <dbReference type="EC" id="1.1.1.2"/>
    </reaction>
    <physiologicalReaction direction="left-to-right" evidence="10">
        <dbReference type="Rhea" id="RHEA:15938"/>
    </physiologicalReaction>
    <physiologicalReaction direction="right-to-left" evidence="10">
        <dbReference type="Rhea" id="RHEA:15939"/>
    </physiologicalReaction>
</comment>
<name>A0A318ZTS7_ASPNB</name>
<evidence type="ECO:0000256" key="4">
    <source>
        <dbReference type="ARBA" id="ARBA00022553"/>
    </source>
</evidence>
<evidence type="ECO:0000256" key="2">
    <source>
        <dbReference type="ARBA" id="ARBA00008072"/>
    </source>
</evidence>
<gene>
    <name evidence="12" type="ORF">BO87DRAFT_372336</name>
</gene>
<keyword evidence="13" id="KW-1185">Reference proteome</keyword>
<dbReference type="Gene3D" id="3.90.180.10">
    <property type="entry name" value="Medium-chain alcohol dehydrogenases, catalytic domain"/>
    <property type="match status" value="1"/>
</dbReference>
<comment type="cofactor">
    <cofactor evidence="1">
        <name>Zn(2+)</name>
        <dbReference type="ChEBI" id="CHEBI:29105"/>
    </cofactor>
</comment>
<dbReference type="PANTHER" id="PTHR42683">
    <property type="entry name" value="ALDEHYDE REDUCTASE"/>
    <property type="match status" value="1"/>
</dbReference>
<dbReference type="OrthoDB" id="1879366at2759"/>
<reference evidence="12" key="1">
    <citation type="submission" date="2016-12" db="EMBL/GenBank/DDBJ databases">
        <title>The genomes of Aspergillus section Nigri reveals drivers in fungal speciation.</title>
        <authorList>
            <consortium name="DOE Joint Genome Institute"/>
            <person name="Vesth T.C."/>
            <person name="Nybo J."/>
            <person name="Theobald S."/>
            <person name="Brandl J."/>
            <person name="Frisvad J.C."/>
            <person name="Nielsen K.F."/>
            <person name="Lyhne E.K."/>
            <person name="Kogle M.E."/>
            <person name="Kuo A."/>
            <person name="Riley R."/>
            <person name="Clum A."/>
            <person name="Nolan M."/>
            <person name="Lipzen A."/>
            <person name="Salamov A."/>
            <person name="Henrissat B."/>
            <person name="Wiebenga A."/>
            <person name="De Vries R.P."/>
            <person name="Grigoriev I.V."/>
            <person name="Mortensen U.H."/>
            <person name="Andersen M.R."/>
            <person name="Baker S.E."/>
        </authorList>
    </citation>
    <scope>NUCLEOTIDE SEQUENCE [LARGE SCALE GENOMIC DNA]</scope>
    <source>
        <strain evidence="12">CBS 115656</strain>
    </source>
</reference>
<dbReference type="FunFam" id="3.40.50.720:FF:000158">
    <property type="entry name" value="Zinc-binding alcohol dehydrogenase"/>
    <property type="match status" value="1"/>
</dbReference>
<evidence type="ECO:0000256" key="7">
    <source>
        <dbReference type="ARBA" id="ARBA00022857"/>
    </source>
</evidence>
<dbReference type="EMBL" id="KZ821446">
    <property type="protein sequence ID" value="PYH39122.1"/>
    <property type="molecule type" value="Genomic_DNA"/>
</dbReference>
<dbReference type="SUPFAM" id="SSF51735">
    <property type="entry name" value="NAD(P)-binding Rossmann-fold domains"/>
    <property type="match status" value="1"/>
</dbReference>
<evidence type="ECO:0000313" key="13">
    <source>
        <dbReference type="Proteomes" id="UP000247647"/>
    </source>
</evidence>
<keyword evidence="6" id="KW-0862">Zinc</keyword>
<evidence type="ECO:0000256" key="9">
    <source>
        <dbReference type="ARBA" id="ARBA00024074"/>
    </source>
</evidence>
<evidence type="ECO:0000256" key="10">
    <source>
        <dbReference type="ARBA" id="ARBA00050997"/>
    </source>
</evidence>
<dbReference type="Pfam" id="PF00107">
    <property type="entry name" value="ADH_zinc_N"/>
    <property type="match status" value="1"/>
</dbReference>
<dbReference type="Proteomes" id="UP000247647">
    <property type="component" value="Unassembled WGS sequence"/>
</dbReference>
<dbReference type="EC" id="1.1.1.2" evidence="9"/>
<evidence type="ECO:0000256" key="3">
    <source>
        <dbReference type="ARBA" id="ARBA00011738"/>
    </source>
</evidence>
<dbReference type="InterPro" id="IPR047109">
    <property type="entry name" value="CAD-like"/>
</dbReference>
<dbReference type="InterPro" id="IPR011032">
    <property type="entry name" value="GroES-like_sf"/>
</dbReference>
<evidence type="ECO:0000256" key="6">
    <source>
        <dbReference type="ARBA" id="ARBA00022833"/>
    </source>
</evidence>
<evidence type="ECO:0000313" key="12">
    <source>
        <dbReference type="EMBL" id="PYH39122.1"/>
    </source>
</evidence>
<dbReference type="Gene3D" id="3.40.50.720">
    <property type="entry name" value="NAD(P)-binding Rossmann-like Domain"/>
    <property type="match status" value="1"/>
</dbReference>
<dbReference type="GO" id="GO:0006066">
    <property type="term" value="P:alcohol metabolic process"/>
    <property type="evidence" value="ECO:0007669"/>
    <property type="project" value="UniProtKB-ARBA"/>
</dbReference>
<organism evidence="12 13">
    <name type="scientific">Aspergillus neoniger (strain CBS 115656)</name>
    <dbReference type="NCBI Taxonomy" id="1448310"/>
    <lineage>
        <taxon>Eukaryota</taxon>
        <taxon>Fungi</taxon>
        <taxon>Dikarya</taxon>
        <taxon>Ascomycota</taxon>
        <taxon>Pezizomycotina</taxon>
        <taxon>Eurotiomycetes</taxon>
        <taxon>Eurotiomycetidae</taxon>
        <taxon>Eurotiales</taxon>
        <taxon>Aspergillaceae</taxon>
        <taxon>Aspergillus</taxon>
        <taxon>Aspergillus subgen. Circumdati</taxon>
    </lineage>
</organism>
<proteinExistence type="inferred from homology"/>
<sequence length="247" mass="26409">MGDEQYCSKKIVGTYNNVHLNGGKSYGGYALYNRTPSHFVIKIPDSIPSAQAAPMLCGGVTLFSPLKHHNCGPGKRVGIIGVGGLGHFGVLLAKAMGADKVVAISRKTGKANDALAMGADLYVATDDEPDWATKYARSLDLIVCTVSSTKMPMTEYLGLLATGGALVQVGLPDDGVLLAPVGKLQRRLKATSSFIGSPNEIREMFQLVAEKGVKAWIEEIPMKDANQAIVDMHAGKARYRYVLVNEQ</sequence>
<keyword evidence="5" id="KW-0479">Metal-binding</keyword>
<protein>
    <recommendedName>
        <fullName evidence="9">alcohol dehydrogenase (NADP(+))</fullName>
        <ecNumber evidence="9">1.1.1.2</ecNumber>
    </recommendedName>
</protein>
<dbReference type="SUPFAM" id="SSF50129">
    <property type="entry name" value="GroES-like"/>
    <property type="match status" value="1"/>
</dbReference>
<dbReference type="AlphaFoldDB" id="A0A318ZTS7"/>
<keyword evidence="4" id="KW-0597">Phosphoprotein</keyword>
<evidence type="ECO:0000256" key="8">
    <source>
        <dbReference type="ARBA" id="ARBA00023002"/>
    </source>
</evidence>
<feature type="domain" description="Alcohol dehydrogenase-like C-terminal" evidence="11">
    <location>
        <begin position="84"/>
        <end position="209"/>
    </location>
</feature>
<dbReference type="GO" id="GO:0046872">
    <property type="term" value="F:metal ion binding"/>
    <property type="evidence" value="ECO:0007669"/>
    <property type="project" value="UniProtKB-KW"/>
</dbReference>
<dbReference type="InterPro" id="IPR013149">
    <property type="entry name" value="ADH-like_C"/>
</dbReference>
<keyword evidence="7" id="KW-0521">NADP</keyword>
<keyword evidence="8" id="KW-0560">Oxidoreductase</keyword>
<comment type="similarity">
    <text evidence="2">Belongs to the zinc-containing alcohol dehydrogenase family.</text>
</comment>
<evidence type="ECO:0000256" key="1">
    <source>
        <dbReference type="ARBA" id="ARBA00001947"/>
    </source>
</evidence>
<evidence type="ECO:0000259" key="11">
    <source>
        <dbReference type="Pfam" id="PF00107"/>
    </source>
</evidence>